<name>A0AAE0BHD3_9CHLO</name>
<dbReference type="AlphaFoldDB" id="A0AAE0BHD3"/>
<keyword evidence="6" id="KW-0812">Transmembrane</keyword>
<reference evidence="8 9" key="1">
    <citation type="journal article" date="2015" name="Genome Biol. Evol.">
        <title>Comparative Genomics of a Bacterivorous Green Alga Reveals Evolutionary Causalities and Consequences of Phago-Mixotrophic Mode of Nutrition.</title>
        <authorList>
            <person name="Burns J.A."/>
            <person name="Paasch A."/>
            <person name="Narechania A."/>
            <person name="Kim E."/>
        </authorList>
    </citation>
    <scope>NUCLEOTIDE SEQUENCE [LARGE SCALE GENOMIC DNA]</scope>
    <source>
        <strain evidence="8 9">PLY_AMNH</strain>
    </source>
</reference>
<comment type="caution">
    <text evidence="8">The sequence shown here is derived from an EMBL/GenBank/DDBJ whole genome shotgun (WGS) entry which is preliminary data.</text>
</comment>
<keyword evidence="6" id="KW-1133">Transmembrane helix</keyword>
<protein>
    <recommendedName>
        <fullName evidence="7">DOMON domain-containing protein</fullName>
    </recommendedName>
</protein>
<dbReference type="EMBL" id="LGRX02034919">
    <property type="protein sequence ID" value="KAK3236668.1"/>
    <property type="molecule type" value="Genomic_DNA"/>
</dbReference>
<comment type="subcellular location">
    <subcellularLocation>
        <location evidence="1">Membrane</location>
    </subcellularLocation>
</comment>
<keyword evidence="9" id="KW-1185">Reference proteome</keyword>
<evidence type="ECO:0000256" key="6">
    <source>
        <dbReference type="SAM" id="Phobius"/>
    </source>
</evidence>
<dbReference type="PANTHER" id="PTHR23130">
    <property type="entry name" value="CYTOCHROME B561 AND DOMON DOMAIN-CONTAINING PROTEIN"/>
    <property type="match status" value="1"/>
</dbReference>
<gene>
    <name evidence="8" type="ORF">CYMTET_53205</name>
</gene>
<keyword evidence="4 6" id="KW-0472">Membrane</keyword>
<feature type="transmembrane region" description="Helical" evidence="6">
    <location>
        <begin position="258"/>
        <end position="280"/>
    </location>
</feature>
<evidence type="ECO:0000256" key="4">
    <source>
        <dbReference type="ARBA" id="ARBA00023136"/>
    </source>
</evidence>
<evidence type="ECO:0000313" key="9">
    <source>
        <dbReference type="Proteomes" id="UP001190700"/>
    </source>
</evidence>
<proteinExistence type="predicted"/>
<feature type="domain" description="DOMON" evidence="7">
    <location>
        <begin position="62"/>
        <end position="185"/>
    </location>
</feature>
<dbReference type="PANTHER" id="PTHR23130:SF171">
    <property type="entry name" value="OS01G0895300 PROTEIN"/>
    <property type="match status" value="1"/>
</dbReference>
<sequence>MKQIVYLAAFICAISTTGRRSDVDAHPVSTGRKLQSDAGSEDTRCATSSLRGYDCQTIIAPRKAELHWSLHQTGSGDASQDHVRFALVCHGVEASRCALAFPEVEGHMSPADAVTGLVRRTGEAAVELYRVTGREATLQSSPPLRESSVERVAGRITLRFSRLLDNGRRVVIDPQQPLWLNWAMFEEEELGHHGLTNRGLVRIHLDSGESENVTTSLYPARVAHGVLMMLAWLLCVPLASVWVRMAQHMDELRLKAHWTLIAVGLLLTTIAAAIALAMFLPVTETFHHGERPAL</sequence>
<evidence type="ECO:0000259" key="7">
    <source>
        <dbReference type="PROSITE" id="PS50836"/>
    </source>
</evidence>
<organism evidence="8 9">
    <name type="scientific">Cymbomonas tetramitiformis</name>
    <dbReference type="NCBI Taxonomy" id="36881"/>
    <lineage>
        <taxon>Eukaryota</taxon>
        <taxon>Viridiplantae</taxon>
        <taxon>Chlorophyta</taxon>
        <taxon>Pyramimonadophyceae</taxon>
        <taxon>Pyramimonadales</taxon>
        <taxon>Pyramimonadaceae</taxon>
        <taxon>Cymbomonas</taxon>
    </lineage>
</organism>
<dbReference type="Proteomes" id="UP001190700">
    <property type="component" value="Unassembled WGS sequence"/>
</dbReference>
<feature type="region of interest" description="Disordered" evidence="5">
    <location>
        <begin position="21"/>
        <end position="41"/>
    </location>
</feature>
<evidence type="ECO:0000313" key="8">
    <source>
        <dbReference type="EMBL" id="KAK3236668.1"/>
    </source>
</evidence>
<dbReference type="PROSITE" id="PS50836">
    <property type="entry name" value="DOMON"/>
    <property type="match status" value="1"/>
</dbReference>
<dbReference type="GO" id="GO:0016020">
    <property type="term" value="C:membrane"/>
    <property type="evidence" value="ECO:0007669"/>
    <property type="project" value="UniProtKB-SubCell"/>
</dbReference>
<evidence type="ECO:0000256" key="5">
    <source>
        <dbReference type="SAM" id="MobiDB-lite"/>
    </source>
</evidence>
<evidence type="ECO:0000256" key="1">
    <source>
        <dbReference type="ARBA" id="ARBA00004370"/>
    </source>
</evidence>
<dbReference type="Gene3D" id="1.20.120.1770">
    <property type="match status" value="1"/>
</dbReference>
<accession>A0AAE0BHD3</accession>
<evidence type="ECO:0000256" key="3">
    <source>
        <dbReference type="ARBA" id="ARBA00022729"/>
    </source>
</evidence>
<dbReference type="InterPro" id="IPR005018">
    <property type="entry name" value="DOMON_domain"/>
</dbReference>
<keyword evidence="2" id="KW-0813">Transport</keyword>
<evidence type="ECO:0000256" key="2">
    <source>
        <dbReference type="ARBA" id="ARBA00022448"/>
    </source>
</evidence>
<keyword evidence="3" id="KW-0732">Signal</keyword>
<feature type="transmembrane region" description="Helical" evidence="6">
    <location>
        <begin position="222"/>
        <end position="246"/>
    </location>
</feature>